<evidence type="ECO:0000313" key="5">
    <source>
        <dbReference type="Proteomes" id="UP000694402"/>
    </source>
</evidence>
<evidence type="ECO:0000256" key="1">
    <source>
        <dbReference type="ARBA" id="ARBA00006414"/>
    </source>
</evidence>
<dbReference type="GO" id="GO:0005737">
    <property type="term" value="C:cytoplasm"/>
    <property type="evidence" value="ECO:0007669"/>
    <property type="project" value="TreeGrafter"/>
</dbReference>
<dbReference type="GO" id="GO:0005634">
    <property type="term" value="C:nucleus"/>
    <property type="evidence" value="ECO:0007669"/>
    <property type="project" value="TreeGrafter"/>
</dbReference>
<keyword evidence="5" id="KW-1185">Reference proteome</keyword>
<feature type="compositionally biased region" description="Polar residues" evidence="2">
    <location>
        <begin position="597"/>
        <end position="619"/>
    </location>
</feature>
<dbReference type="Proteomes" id="UP000694402">
    <property type="component" value="Unassembled WGS sequence"/>
</dbReference>
<dbReference type="PANTHER" id="PTHR15215">
    <property type="entry name" value="CABIT DOMAIN-CONTAINING PROTEIN"/>
    <property type="match status" value="1"/>
</dbReference>
<feature type="domain" description="CABIT" evidence="3">
    <location>
        <begin position="20"/>
        <end position="261"/>
    </location>
</feature>
<dbReference type="InterPro" id="IPR025946">
    <property type="entry name" value="CABIT_dom"/>
</dbReference>
<organism evidence="4 5">
    <name type="scientific">Oncorhynchus tshawytscha</name>
    <name type="common">Chinook salmon</name>
    <name type="synonym">Salmo tshawytscha</name>
    <dbReference type="NCBI Taxonomy" id="74940"/>
    <lineage>
        <taxon>Eukaryota</taxon>
        <taxon>Metazoa</taxon>
        <taxon>Chordata</taxon>
        <taxon>Craniata</taxon>
        <taxon>Vertebrata</taxon>
        <taxon>Euteleostomi</taxon>
        <taxon>Actinopterygii</taxon>
        <taxon>Neopterygii</taxon>
        <taxon>Teleostei</taxon>
        <taxon>Protacanthopterygii</taxon>
        <taxon>Salmoniformes</taxon>
        <taxon>Salmonidae</taxon>
        <taxon>Salmoninae</taxon>
        <taxon>Oncorhynchus</taxon>
    </lineage>
</organism>
<gene>
    <name evidence="4" type="primary">THEMIS</name>
</gene>
<dbReference type="Pfam" id="PF12736">
    <property type="entry name" value="CABIT"/>
    <property type="match status" value="2"/>
</dbReference>
<proteinExistence type="inferred from homology"/>
<protein>
    <recommendedName>
        <fullName evidence="3">CABIT domain-containing protein</fullName>
    </recommendedName>
</protein>
<dbReference type="Ensembl" id="ENSOTST00005017129.2">
    <property type="protein sequence ID" value="ENSOTSP00005015714.1"/>
    <property type="gene ID" value="ENSOTSG00005007828.2"/>
</dbReference>
<evidence type="ECO:0000259" key="3">
    <source>
        <dbReference type="Pfam" id="PF12736"/>
    </source>
</evidence>
<dbReference type="GO" id="GO:0050852">
    <property type="term" value="P:T cell receptor signaling pathway"/>
    <property type="evidence" value="ECO:0007669"/>
    <property type="project" value="TreeGrafter"/>
</dbReference>
<reference evidence="4" key="2">
    <citation type="submission" date="2025-09" db="UniProtKB">
        <authorList>
            <consortium name="Ensembl"/>
        </authorList>
    </citation>
    <scope>IDENTIFICATION</scope>
</reference>
<feature type="region of interest" description="Disordered" evidence="2">
    <location>
        <begin position="552"/>
        <end position="619"/>
    </location>
</feature>
<feature type="domain" description="CABIT" evidence="3">
    <location>
        <begin position="282"/>
        <end position="516"/>
    </location>
</feature>
<sequence>MERMAMTLEKFTRSLDAKSLPRVLQIQSGYYFQGSVYELFGREWSFSYGELLKIIGISVTRLIVELQSEGSKSMTVDLSLDYPGLFRIVADKRPYASIQEIVDSVCISPECLGQPEFRCPEELQLAEGTIQAEESFRITALRTKHGDSHVDCEVTRKDSKHIFTVKLSHTGEFYECADDQFYTLRELVEWKMPKGRKRTVTWAKSLPSKEKCVSLLPEDYSGDLVLTPVYELQTVSKFGKNVVFIPSTLDVEVLDVTEESDGACFMQPLSLRDVFAKPSEVFPFRAEIIEPPSQVQEELGFLMSSKQVIVHSAYQTKRILASEIRSEAQRRFLIPMSYNGRFKRRPRMFPTAYDLEVAKSDMEQLHVVATRAFEADYEGLSSVLVGDQYLVHKRETSEVIYGGRRKTVEALACEKMVGKKYKAVLIPMCLDGGFVEVVHDKKQYILSEVCHKFSLPFNVKVSMRDLSVMEDLLAGATGLQLEEEITDPYLLVSTPDLAQCWEVPVNRINMTLQLLQQWSGPELTQGMAVCSAVEEIGEDCYFTLRRYVNASVLPPPRPPKRHQQPLEDTLKLQPPRPKKPEPPSPKSPHTAKPAMPSPSSSDCAEQNTSIPRNETSLTSLVAVPKPGPQKAIVEENGPHNNTIEQDDDYTHDYEYIDEDELDSIRRKLNDQSIHITDKRKSEEIAMQTAKQVETELVGVSD</sequence>
<dbReference type="GeneTree" id="ENSGT00530000063770"/>
<dbReference type="InterPro" id="IPR039671">
    <property type="entry name" value="THEMIS"/>
</dbReference>
<accession>A0A8C8CS93</accession>
<name>A0A8C8CS93_ONCTS</name>
<evidence type="ECO:0000256" key="2">
    <source>
        <dbReference type="SAM" id="MobiDB-lite"/>
    </source>
</evidence>
<comment type="similarity">
    <text evidence="1">Belongs to the themis family.</text>
</comment>
<dbReference type="PANTHER" id="PTHR15215:SF1">
    <property type="entry name" value="PROTEIN THEMIS"/>
    <property type="match status" value="1"/>
</dbReference>
<dbReference type="AlphaFoldDB" id="A0A8C8CS93"/>
<reference evidence="4" key="1">
    <citation type="submission" date="2025-08" db="UniProtKB">
        <authorList>
            <consortium name="Ensembl"/>
        </authorList>
    </citation>
    <scope>IDENTIFICATION</scope>
</reference>
<evidence type="ECO:0000313" key="4">
    <source>
        <dbReference type="Ensembl" id="ENSOTSP00005015714.1"/>
    </source>
</evidence>